<proteinExistence type="predicted"/>
<gene>
    <name evidence="1" type="ORF">AVDCRST_MAG33-2731</name>
</gene>
<name>A0A6J4V9B4_9BACT</name>
<feature type="non-terminal residue" evidence="1">
    <location>
        <position position="41"/>
    </location>
</feature>
<dbReference type="AlphaFoldDB" id="A0A6J4V9B4"/>
<dbReference type="EMBL" id="CADCWK010000333">
    <property type="protein sequence ID" value="CAA9572971.1"/>
    <property type="molecule type" value="Genomic_DNA"/>
</dbReference>
<evidence type="ECO:0000313" key="1">
    <source>
        <dbReference type="EMBL" id="CAA9572971.1"/>
    </source>
</evidence>
<sequence length="41" mass="4501">DRTAPWRPARSGVDRGCIRLRGPVGGVTPVHRPGRVRGIRL</sequence>
<feature type="non-terminal residue" evidence="1">
    <location>
        <position position="1"/>
    </location>
</feature>
<protein>
    <submittedName>
        <fullName evidence="1">Uncharacterized protein</fullName>
    </submittedName>
</protein>
<accession>A0A6J4V9B4</accession>
<organism evidence="1">
    <name type="scientific">uncultured Thermomicrobiales bacterium</name>
    <dbReference type="NCBI Taxonomy" id="1645740"/>
    <lineage>
        <taxon>Bacteria</taxon>
        <taxon>Pseudomonadati</taxon>
        <taxon>Thermomicrobiota</taxon>
        <taxon>Thermomicrobia</taxon>
        <taxon>Thermomicrobiales</taxon>
        <taxon>environmental samples</taxon>
    </lineage>
</organism>
<reference evidence="1" key="1">
    <citation type="submission" date="2020-02" db="EMBL/GenBank/DDBJ databases">
        <authorList>
            <person name="Meier V. D."/>
        </authorList>
    </citation>
    <scope>NUCLEOTIDE SEQUENCE</scope>
    <source>
        <strain evidence="1">AVDCRST_MAG33</strain>
    </source>
</reference>